<dbReference type="InterPro" id="IPR018517">
    <property type="entry name" value="tRNA_hU_synthase_CS"/>
</dbReference>
<dbReference type="NCBIfam" id="TIGR00737">
    <property type="entry name" value="nifR3_yhdG"/>
    <property type="match status" value="1"/>
</dbReference>
<feature type="domain" description="DUS-like FMN-binding" evidence="16">
    <location>
        <begin position="20"/>
        <end position="323"/>
    </location>
</feature>
<dbReference type="SUPFAM" id="SSF51395">
    <property type="entry name" value="FMN-linked oxidoreductases"/>
    <property type="match status" value="1"/>
</dbReference>
<evidence type="ECO:0000256" key="8">
    <source>
        <dbReference type="ARBA" id="ARBA00022884"/>
    </source>
</evidence>
<evidence type="ECO:0000256" key="9">
    <source>
        <dbReference type="ARBA" id="ARBA00023002"/>
    </source>
</evidence>
<feature type="binding site" evidence="14">
    <location>
        <position position="76"/>
    </location>
    <ligand>
        <name>FMN</name>
        <dbReference type="ChEBI" id="CHEBI:58210"/>
    </ligand>
</feature>
<dbReference type="Gene3D" id="3.20.20.70">
    <property type="entry name" value="Aldolase class I"/>
    <property type="match status" value="1"/>
</dbReference>
<keyword evidence="3" id="KW-0820">tRNA-binding</keyword>
<evidence type="ECO:0000256" key="12">
    <source>
        <dbReference type="PIRNR" id="PIRNR006621"/>
    </source>
</evidence>
<keyword evidence="18" id="KW-1185">Reference proteome</keyword>
<feature type="binding site" evidence="14">
    <location>
        <begin position="22"/>
        <end position="24"/>
    </location>
    <ligand>
        <name>FMN</name>
        <dbReference type="ChEBI" id="CHEBI:58210"/>
    </ligand>
</feature>
<keyword evidence="7" id="KW-0521">NADP</keyword>
<evidence type="ECO:0000256" key="3">
    <source>
        <dbReference type="ARBA" id="ARBA00022555"/>
    </source>
</evidence>
<feature type="region of interest" description="Disordered" evidence="15">
    <location>
        <begin position="333"/>
        <end position="353"/>
    </location>
</feature>
<evidence type="ECO:0000256" key="2">
    <source>
        <dbReference type="ARBA" id="ARBA00002790"/>
    </source>
</evidence>
<dbReference type="InterPro" id="IPR013785">
    <property type="entry name" value="Aldolase_TIM"/>
</dbReference>
<dbReference type="GO" id="GO:0017150">
    <property type="term" value="F:tRNA dihydrouridine synthase activity"/>
    <property type="evidence" value="ECO:0007669"/>
    <property type="project" value="InterPro"/>
</dbReference>
<dbReference type="Proteomes" id="UP000253426">
    <property type="component" value="Unassembled WGS sequence"/>
</dbReference>
<evidence type="ECO:0000259" key="16">
    <source>
        <dbReference type="Pfam" id="PF01207"/>
    </source>
</evidence>
<dbReference type="EC" id="1.3.1.-" evidence="12"/>
<keyword evidence="9 12" id="KW-0560">Oxidoreductase</keyword>
<keyword evidence="14" id="KW-0547">Nucleotide-binding</keyword>
<dbReference type="Pfam" id="PF01207">
    <property type="entry name" value="Dus"/>
    <property type="match status" value="1"/>
</dbReference>
<dbReference type="InterPro" id="IPR035587">
    <property type="entry name" value="DUS-like_FMN-bd"/>
</dbReference>
<evidence type="ECO:0000256" key="10">
    <source>
        <dbReference type="ARBA" id="ARBA00048205"/>
    </source>
</evidence>
<dbReference type="InterPro" id="IPR001269">
    <property type="entry name" value="DUS_fam"/>
</dbReference>
<comment type="cofactor">
    <cofactor evidence="1 12 14">
        <name>FMN</name>
        <dbReference type="ChEBI" id="CHEBI:58210"/>
    </cofactor>
</comment>
<evidence type="ECO:0000256" key="1">
    <source>
        <dbReference type="ARBA" id="ARBA00001917"/>
    </source>
</evidence>
<dbReference type="GO" id="GO:0000049">
    <property type="term" value="F:tRNA binding"/>
    <property type="evidence" value="ECO:0007669"/>
    <property type="project" value="UniProtKB-KW"/>
</dbReference>
<comment type="caution">
    <text evidence="17">The sequence shown here is derived from an EMBL/GenBank/DDBJ whole genome shotgun (WGS) entry which is preliminary data.</text>
</comment>
<dbReference type="InterPro" id="IPR024036">
    <property type="entry name" value="tRNA-dHydroUridine_Synthase_C"/>
</dbReference>
<accession>A0A366HMU2</accession>
<dbReference type="AlphaFoldDB" id="A0A366HMU2"/>
<protein>
    <recommendedName>
        <fullName evidence="12">tRNA-dihydrouridine synthase</fullName>
        <ecNumber evidence="12">1.3.1.-</ecNumber>
    </recommendedName>
</protein>
<dbReference type="GO" id="GO:0050660">
    <property type="term" value="F:flavin adenine dinucleotide binding"/>
    <property type="evidence" value="ECO:0007669"/>
    <property type="project" value="InterPro"/>
</dbReference>
<name>A0A366HMU2_9BACT</name>
<evidence type="ECO:0000313" key="17">
    <source>
        <dbReference type="EMBL" id="RBP44478.1"/>
    </source>
</evidence>
<dbReference type="EMBL" id="QNRR01000004">
    <property type="protein sequence ID" value="RBP44478.1"/>
    <property type="molecule type" value="Genomic_DNA"/>
</dbReference>
<keyword evidence="5 12" id="KW-0288">FMN</keyword>
<gene>
    <name evidence="17" type="ORF">DES53_104299</name>
</gene>
<evidence type="ECO:0000256" key="4">
    <source>
        <dbReference type="ARBA" id="ARBA00022630"/>
    </source>
</evidence>
<dbReference type="PANTHER" id="PTHR45846">
    <property type="entry name" value="TRNA-DIHYDROURIDINE(47) SYNTHASE [NAD(P)(+)]-LIKE"/>
    <property type="match status" value="1"/>
</dbReference>
<dbReference type="PIRSF" id="PIRSF006621">
    <property type="entry name" value="Dus"/>
    <property type="match status" value="1"/>
</dbReference>
<comment type="similarity">
    <text evidence="12">Belongs to the dus family.</text>
</comment>
<comment type="catalytic activity">
    <reaction evidence="11">
        <text>a 5,6-dihydrouridine in tRNA + NAD(+) = a uridine in tRNA + NADH + H(+)</text>
        <dbReference type="Rhea" id="RHEA:54452"/>
        <dbReference type="Rhea" id="RHEA-COMP:13339"/>
        <dbReference type="Rhea" id="RHEA-COMP:13887"/>
        <dbReference type="ChEBI" id="CHEBI:15378"/>
        <dbReference type="ChEBI" id="CHEBI:57540"/>
        <dbReference type="ChEBI" id="CHEBI:57945"/>
        <dbReference type="ChEBI" id="CHEBI:65315"/>
        <dbReference type="ChEBI" id="CHEBI:74443"/>
    </reaction>
</comment>
<dbReference type="InterPro" id="IPR004652">
    <property type="entry name" value="DusB-like"/>
</dbReference>
<organism evidence="17 18">
    <name type="scientific">Roseimicrobium gellanilyticum</name>
    <dbReference type="NCBI Taxonomy" id="748857"/>
    <lineage>
        <taxon>Bacteria</taxon>
        <taxon>Pseudomonadati</taxon>
        <taxon>Verrucomicrobiota</taxon>
        <taxon>Verrucomicrobiia</taxon>
        <taxon>Verrucomicrobiales</taxon>
        <taxon>Verrucomicrobiaceae</taxon>
        <taxon>Roseimicrobium</taxon>
    </lineage>
</organism>
<evidence type="ECO:0000256" key="14">
    <source>
        <dbReference type="PIRSR" id="PIRSR006621-2"/>
    </source>
</evidence>
<dbReference type="CDD" id="cd02801">
    <property type="entry name" value="DUS_like_FMN"/>
    <property type="match status" value="1"/>
</dbReference>
<feature type="active site" description="Proton donor" evidence="13">
    <location>
        <position position="107"/>
    </location>
</feature>
<evidence type="ECO:0000256" key="15">
    <source>
        <dbReference type="SAM" id="MobiDB-lite"/>
    </source>
</evidence>
<comment type="function">
    <text evidence="2 12">Catalyzes the synthesis of 5,6-dihydrouridine (D), a modified base found in the D-loop of most tRNAs, via the reduction of the C5-C6 double bond in target uridines.</text>
</comment>
<feature type="binding site" evidence="14">
    <location>
        <begin position="231"/>
        <end position="232"/>
    </location>
    <ligand>
        <name>FMN</name>
        <dbReference type="ChEBI" id="CHEBI:58210"/>
    </ligand>
</feature>
<evidence type="ECO:0000256" key="7">
    <source>
        <dbReference type="ARBA" id="ARBA00022857"/>
    </source>
</evidence>
<keyword evidence="6 12" id="KW-0819">tRNA processing</keyword>
<proteinExistence type="inferred from homology"/>
<evidence type="ECO:0000256" key="13">
    <source>
        <dbReference type="PIRSR" id="PIRSR006621-1"/>
    </source>
</evidence>
<keyword evidence="8" id="KW-0694">RNA-binding</keyword>
<reference evidence="17 18" key="1">
    <citation type="submission" date="2018-06" db="EMBL/GenBank/DDBJ databases">
        <title>Genomic Encyclopedia of Type Strains, Phase IV (KMG-IV): sequencing the most valuable type-strain genomes for metagenomic binning, comparative biology and taxonomic classification.</title>
        <authorList>
            <person name="Goeker M."/>
        </authorList>
    </citation>
    <scope>NUCLEOTIDE SEQUENCE [LARGE SCALE GENOMIC DNA]</scope>
    <source>
        <strain evidence="17 18">DSM 25532</strain>
    </source>
</reference>
<dbReference type="Gene3D" id="1.10.1200.80">
    <property type="entry name" value="Putative flavin oxidoreducatase, domain 2"/>
    <property type="match status" value="1"/>
</dbReference>
<dbReference type="PANTHER" id="PTHR45846:SF1">
    <property type="entry name" value="TRNA-DIHYDROURIDINE(47) SYNTHASE [NAD(P)(+)]-LIKE"/>
    <property type="match status" value="1"/>
</dbReference>
<evidence type="ECO:0000256" key="5">
    <source>
        <dbReference type="ARBA" id="ARBA00022643"/>
    </source>
</evidence>
<keyword evidence="4 12" id="KW-0285">Flavoprotein</keyword>
<evidence type="ECO:0000313" key="18">
    <source>
        <dbReference type="Proteomes" id="UP000253426"/>
    </source>
</evidence>
<comment type="catalytic activity">
    <reaction evidence="10">
        <text>a 5,6-dihydrouridine in tRNA + NADP(+) = a uridine in tRNA + NADPH + H(+)</text>
        <dbReference type="Rhea" id="RHEA:23624"/>
        <dbReference type="Rhea" id="RHEA-COMP:13339"/>
        <dbReference type="Rhea" id="RHEA-COMP:13887"/>
        <dbReference type="ChEBI" id="CHEBI:15378"/>
        <dbReference type="ChEBI" id="CHEBI:57783"/>
        <dbReference type="ChEBI" id="CHEBI:58349"/>
        <dbReference type="ChEBI" id="CHEBI:65315"/>
        <dbReference type="ChEBI" id="CHEBI:74443"/>
    </reaction>
</comment>
<sequence>MRHGSWMLPWLQPDRFPLYLAPMAGVTDTVFRGLCKELGADVTVTEFVSAEGILQADERTRKYTDFDEPQRPLGVQLFGADGKRMGEAARKITDWKRPDFIDINFGCPVNKVVAKNGGSSLLKDCPLLTNVASELVKASPVPVTAKMRIGWDSENVNALDVCRRLEDAGIQAIAIHGRTRAQGYTGLANWDVIGMCAEAVKIPVIGNGDIASGHDVERRRRETKVRGIMIGRAAMGNPWVFREAKHYLGTGEHLSPVTMEQRFEFMLRHTRLALVSNRYKDEISAMRSMRNRLMTYTAGLPGGKHLRAKFCHVSSVAELEDIAAEHLAATSRGSHVADANASTSEEGELLVAA</sequence>
<feature type="binding site" evidence="14">
    <location>
        <position position="146"/>
    </location>
    <ligand>
        <name>FMN</name>
        <dbReference type="ChEBI" id="CHEBI:58210"/>
    </ligand>
</feature>
<feature type="binding site" evidence="14">
    <location>
        <position position="176"/>
    </location>
    <ligand>
        <name>FMN</name>
        <dbReference type="ChEBI" id="CHEBI:58210"/>
    </ligand>
</feature>
<evidence type="ECO:0000256" key="6">
    <source>
        <dbReference type="ARBA" id="ARBA00022694"/>
    </source>
</evidence>
<dbReference type="PROSITE" id="PS01136">
    <property type="entry name" value="UPF0034"/>
    <property type="match status" value="1"/>
</dbReference>
<evidence type="ECO:0000256" key="11">
    <source>
        <dbReference type="ARBA" id="ARBA00048802"/>
    </source>
</evidence>